<dbReference type="PROSITE" id="PS50082">
    <property type="entry name" value="WD_REPEATS_2"/>
    <property type="match status" value="6"/>
</dbReference>
<reference evidence="9" key="1">
    <citation type="submission" date="2020-11" db="EMBL/GenBank/DDBJ databases">
        <authorList>
            <consortium name="DOE Joint Genome Institute"/>
            <person name="Ahrendt S."/>
            <person name="Riley R."/>
            <person name="Andreopoulos W."/>
            <person name="Labutti K."/>
            <person name="Pangilinan J."/>
            <person name="Ruiz-Duenas F.J."/>
            <person name="Barrasa J.M."/>
            <person name="Sanchez-Garcia M."/>
            <person name="Camarero S."/>
            <person name="Miyauchi S."/>
            <person name="Serrano A."/>
            <person name="Linde D."/>
            <person name="Babiker R."/>
            <person name="Drula E."/>
            <person name="Ayuso-Fernandez I."/>
            <person name="Pacheco R."/>
            <person name="Padilla G."/>
            <person name="Ferreira P."/>
            <person name="Barriuso J."/>
            <person name="Kellner H."/>
            <person name="Castanera R."/>
            <person name="Alfaro M."/>
            <person name="Ramirez L."/>
            <person name="Pisabarro A.G."/>
            <person name="Kuo A."/>
            <person name="Tritt A."/>
            <person name="Lipzen A."/>
            <person name="He G."/>
            <person name="Yan M."/>
            <person name="Ng V."/>
            <person name="Cullen D."/>
            <person name="Martin F."/>
            <person name="Rosso M.-N."/>
            <person name="Henrissat B."/>
            <person name="Hibbett D."/>
            <person name="Martinez A.T."/>
            <person name="Grigoriev I.V."/>
        </authorList>
    </citation>
    <scope>NUCLEOTIDE SEQUENCE</scope>
    <source>
        <strain evidence="9">CBS 506.95</strain>
    </source>
</reference>
<dbReference type="InterPro" id="IPR019775">
    <property type="entry name" value="WD40_repeat_CS"/>
</dbReference>
<evidence type="ECO:0000256" key="6">
    <source>
        <dbReference type="PROSITE-ProRule" id="PRU00221"/>
    </source>
</evidence>
<feature type="repeat" description="WD" evidence="6">
    <location>
        <begin position="560"/>
        <end position="599"/>
    </location>
</feature>
<proteinExistence type="predicted"/>
<dbReference type="InterPro" id="IPR036322">
    <property type="entry name" value="WD40_repeat_dom_sf"/>
</dbReference>
<dbReference type="PANTHER" id="PTHR19848:SF8">
    <property type="entry name" value="F-BOX AND WD REPEAT DOMAIN CONTAINING 7"/>
    <property type="match status" value="1"/>
</dbReference>
<dbReference type="InterPro" id="IPR015943">
    <property type="entry name" value="WD40/YVTN_repeat-like_dom_sf"/>
</dbReference>
<gene>
    <name evidence="9" type="ORF">CPB83DRAFT_854021</name>
</gene>
<sequence>MQPSGTRSTPIPGATRPSAFSLVDSLDSIKHGFDSLQSELTATRLQRDELETKITTQLVEVSSIRQSLFELETRHKQVCHQYEQEIRRLQEELRLSRGDSPAAVRGPSSRGLGKTDPPVAPSGTSTADSHTRNSHPLDSSRLAIEREPLTVENDFHNKSMRSEGDRDREYDQRNPKRRKGSDQAENQMMARHLLPEASSSKSSSSHSSFNSQHTADLTPGHSTRNLPPLHLHPNPPSTPRPALDLHNVPAECVKEGPDWYALFSPQIKRTLDVHLLHTLHHTGVVCSIRFSSDGKFVATGSNRIAQIFDVQTGATICSLQDDTAPKTADLYIRCVRFSPDGKFLATGAEDSKIRVWDVAKKRIIHVLEGHQQEIYSVDFSRDGQFIASGSGDGTVRVWKMRDQSCKTFVISEEDALTNEAGVTSVSISPDGRLVAAGNLDSAVRIWDVSSGKLVERLRGHSMSVYSVAFMPDGRGLLSASLDKQVKLWDVSRTIGALYRGQDLEVTSSGDGPSTATSFVGHKDFVPTVAISSDGHWIASGSKDRSVHFWDSHTGLSQFLLQGHKNSVISTDFNPLGGMFATGSGDYSARIWAYSTINSL</sequence>
<comment type="caution">
    <text evidence="9">The sequence shown here is derived from an EMBL/GenBank/DDBJ whole genome shotgun (WGS) entry which is preliminary data.</text>
</comment>
<evidence type="ECO:0000256" key="1">
    <source>
        <dbReference type="ARBA" id="ARBA00022491"/>
    </source>
</evidence>
<dbReference type="InterPro" id="IPR013890">
    <property type="entry name" value="Tscrpt_rep_Tup1_N"/>
</dbReference>
<dbReference type="PRINTS" id="PR00320">
    <property type="entry name" value="GPROTEINBRPT"/>
</dbReference>
<dbReference type="PANTHER" id="PTHR19848">
    <property type="entry name" value="WD40 REPEAT PROTEIN"/>
    <property type="match status" value="1"/>
</dbReference>
<feature type="compositionally biased region" description="Polar residues" evidence="7">
    <location>
        <begin position="212"/>
        <end position="224"/>
    </location>
</feature>
<dbReference type="SUPFAM" id="SSF50978">
    <property type="entry name" value="WD40 repeat-like"/>
    <property type="match status" value="1"/>
</dbReference>
<evidence type="ECO:0000313" key="9">
    <source>
        <dbReference type="EMBL" id="KAF9528647.1"/>
    </source>
</evidence>
<dbReference type="EMBL" id="MU157851">
    <property type="protein sequence ID" value="KAF9528647.1"/>
    <property type="molecule type" value="Genomic_DNA"/>
</dbReference>
<evidence type="ECO:0000256" key="7">
    <source>
        <dbReference type="SAM" id="MobiDB-lite"/>
    </source>
</evidence>
<feature type="repeat" description="WD" evidence="6">
    <location>
        <begin position="415"/>
        <end position="456"/>
    </location>
</feature>
<dbReference type="PROSITE" id="PS00678">
    <property type="entry name" value="WD_REPEATS_1"/>
    <property type="match status" value="3"/>
</dbReference>
<dbReference type="CDD" id="cd00200">
    <property type="entry name" value="WD40"/>
    <property type="match status" value="1"/>
</dbReference>
<keyword evidence="1" id="KW-0678">Repressor</keyword>
<dbReference type="Pfam" id="PF00400">
    <property type="entry name" value="WD40"/>
    <property type="match status" value="7"/>
</dbReference>
<dbReference type="InterPro" id="IPR020472">
    <property type="entry name" value="WD40_PAC1"/>
</dbReference>
<evidence type="ECO:0000256" key="2">
    <source>
        <dbReference type="ARBA" id="ARBA00022574"/>
    </source>
</evidence>
<dbReference type="InterPro" id="IPR001680">
    <property type="entry name" value="WD40_rpt"/>
</dbReference>
<dbReference type="Gene3D" id="1.20.5.340">
    <property type="match status" value="1"/>
</dbReference>
<evidence type="ECO:0000256" key="3">
    <source>
        <dbReference type="ARBA" id="ARBA00022737"/>
    </source>
</evidence>
<dbReference type="SMART" id="SM00320">
    <property type="entry name" value="WD40"/>
    <property type="match status" value="7"/>
</dbReference>
<feature type="repeat" description="WD" evidence="6">
    <location>
        <begin position="518"/>
        <end position="550"/>
    </location>
</feature>
<dbReference type="PROSITE" id="PS50294">
    <property type="entry name" value="WD_REPEATS_REGION"/>
    <property type="match status" value="6"/>
</dbReference>
<feature type="repeat" description="WD" evidence="6">
    <location>
        <begin position="367"/>
        <end position="408"/>
    </location>
</feature>
<protein>
    <submittedName>
        <fullName evidence="9">WD40-repeat-containing domain protein</fullName>
    </submittedName>
</protein>
<dbReference type="Proteomes" id="UP000807306">
    <property type="component" value="Unassembled WGS sequence"/>
</dbReference>
<organism evidence="9 10">
    <name type="scientific">Crepidotus variabilis</name>
    <dbReference type="NCBI Taxonomy" id="179855"/>
    <lineage>
        <taxon>Eukaryota</taxon>
        <taxon>Fungi</taxon>
        <taxon>Dikarya</taxon>
        <taxon>Basidiomycota</taxon>
        <taxon>Agaricomycotina</taxon>
        <taxon>Agaricomycetes</taxon>
        <taxon>Agaricomycetidae</taxon>
        <taxon>Agaricales</taxon>
        <taxon>Agaricineae</taxon>
        <taxon>Crepidotaceae</taxon>
        <taxon>Crepidotus</taxon>
    </lineage>
</organism>
<dbReference type="Pfam" id="PF08581">
    <property type="entry name" value="Tup_N"/>
    <property type="match status" value="1"/>
</dbReference>
<name>A0A9P6JPL6_9AGAR</name>
<dbReference type="OrthoDB" id="17410at2759"/>
<keyword evidence="2 6" id="KW-0853">WD repeat</keyword>
<feature type="repeat" description="WD" evidence="6">
    <location>
        <begin position="332"/>
        <end position="366"/>
    </location>
</feature>
<keyword evidence="4" id="KW-0805">Transcription regulation</keyword>
<evidence type="ECO:0000256" key="5">
    <source>
        <dbReference type="ARBA" id="ARBA00023163"/>
    </source>
</evidence>
<keyword evidence="5" id="KW-0804">Transcription</keyword>
<evidence type="ECO:0000259" key="8">
    <source>
        <dbReference type="Pfam" id="PF08581"/>
    </source>
</evidence>
<feature type="compositionally biased region" description="Basic and acidic residues" evidence="7">
    <location>
        <begin position="143"/>
        <end position="174"/>
    </location>
</feature>
<keyword evidence="10" id="KW-1185">Reference proteome</keyword>
<feature type="region of interest" description="Disordered" evidence="7">
    <location>
        <begin position="93"/>
        <end position="244"/>
    </location>
</feature>
<dbReference type="Gene3D" id="2.130.10.10">
    <property type="entry name" value="YVTN repeat-like/Quinoprotein amine dehydrogenase"/>
    <property type="match status" value="1"/>
</dbReference>
<evidence type="ECO:0000313" key="10">
    <source>
        <dbReference type="Proteomes" id="UP000807306"/>
    </source>
</evidence>
<accession>A0A9P6JPL6</accession>
<feature type="compositionally biased region" description="Low complexity" evidence="7">
    <location>
        <begin position="198"/>
        <end position="211"/>
    </location>
</feature>
<dbReference type="AlphaFoldDB" id="A0A9P6JPL6"/>
<feature type="domain" description="Transcriptional repressor Tup1 N-terminal" evidence="8">
    <location>
        <begin position="22"/>
        <end position="94"/>
    </location>
</feature>
<keyword evidence="3" id="KW-0677">Repeat</keyword>
<feature type="repeat" description="WD" evidence="6">
    <location>
        <begin position="457"/>
        <end position="491"/>
    </location>
</feature>
<evidence type="ECO:0000256" key="4">
    <source>
        <dbReference type="ARBA" id="ARBA00023015"/>
    </source>
</evidence>